<reference evidence="1 2" key="1">
    <citation type="journal article" date="2014" name="PLoS ONE">
        <title>The first complete genome sequence of the class fimbriimonadia in the phylum armatimonadetes.</title>
        <authorList>
            <person name="Hu Z.Y."/>
            <person name="Wang Y.Z."/>
            <person name="Im W.T."/>
            <person name="Wang S.Y."/>
            <person name="Zhao G.P."/>
            <person name="Zheng H.J."/>
            <person name="Quan Z.X."/>
        </authorList>
    </citation>
    <scope>NUCLEOTIDE SEQUENCE [LARGE SCALE GENOMIC DNA]</scope>
    <source>
        <strain evidence="1">Gsoil 348</strain>
    </source>
</reference>
<organism evidence="1 2">
    <name type="scientific">Fimbriimonas ginsengisoli Gsoil 348</name>
    <dbReference type="NCBI Taxonomy" id="661478"/>
    <lineage>
        <taxon>Bacteria</taxon>
        <taxon>Bacillati</taxon>
        <taxon>Armatimonadota</taxon>
        <taxon>Fimbriimonadia</taxon>
        <taxon>Fimbriimonadales</taxon>
        <taxon>Fimbriimonadaceae</taxon>
        <taxon>Fimbriimonas</taxon>
    </lineage>
</organism>
<proteinExistence type="predicted"/>
<dbReference type="STRING" id="661478.OP10G_0133"/>
<gene>
    <name evidence="1" type="ORF">OP10G_0133</name>
</gene>
<dbReference type="Proteomes" id="UP000027982">
    <property type="component" value="Chromosome"/>
</dbReference>
<dbReference type="AlphaFoldDB" id="A0A068NJ10"/>
<dbReference type="KEGG" id="fgi:OP10G_0133"/>
<protein>
    <submittedName>
        <fullName evidence="1">Uncharacterized protein</fullName>
    </submittedName>
</protein>
<accession>A0A068NJ10</accession>
<keyword evidence="2" id="KW-1185">Reference proteome</keyword>
<sequence>MKSWRRNALQPSFTFDFDPAPVPAPESASIVVRDLPAACIAAPIEPIAVSIEPLGKAEHKIFDFPKEPESGFAFHYFPDRPVVCSSVDMAREALTRHRDHALALLSRARARGDDESWPLRSLAFYQRQLTAILPPKPRRVDG</sequence>
<dbReference type="HOGENOM" id="CLU_1812929_0_0_0"/>
<evidence type="ECO:0000313" key="1">
    <source>
        <dbReference type="EMBL" id="AIE83501.1"/>
    </source>
</evidence>
<dbReference type="EMBL" id="CP007139">
    <property type="protein sequence ID" value="AIE83501.1"/>
    <property type="molecule type" value="Genomic_DNA"/>
</dbReference>
<evidence type="ECO:0000313" key="2">
    <source>
        <dbReference type="Proteomes" id="UP000027982"/>
    </source>
</evidence>
<dbReference type="RefSeq" id="WP_025227822.1">
    <property type="nucleotide sequence ID" value="NZ_CP007139.1"/>
</dbReference>
<name>A0A068NJ10_FIMGI</name>